<dbReference type="Proteomes" id="UP001317629">
    <property type="component" value="Chromosome"/>
</dbReference>
<sequence length="71" mass="7955">MTNEKPDQTYTVRVRSRGGAGHNAMWQWEVYAAGNALPIEKGLYKGSEARAYQTAQAAMARLSERRARTPQ</sequence>
<evidence type="ECO:0008006" key="3">
    <source>
        <dbReference type="Google" id="ProtNLM"/>
    </source>
</evidence>
<organism evidence="1 2">
    <name type="scientific">Methylocystis iwaonis</name>
    <dbReference type="NCBI Taxonomy" id="2885079"/>
    <lineage>
        <taxon>Bacteria</taxon>
        <taxon>Pseudomonadati</taxon>
        <taxon>Pseudomonadota</taxon>
        <taxon>Alphaproteobacteria</taxon>
        <taxon>Hyphomicrobiales</taxon>
        <taxon>Methylocystaceae</taxon>
        <taxon>Methylocystis</taxon>
    </lineage>
</organism>
<gene>
    <name evidence="1" type="ORF">SS37A_24740</name>
</gene>
<proteinExistence type="predicted"/>
<name>A0ABN6VHZ4_9HYPH</name>
<evidence type="ECO:0000313" key="2">
    <source>
        <dbReference type="Proteomes" id="UP001317629"/>
    </source>
</evidence>
<accession>A0ABN6VHZ4</accession>
<evidence type="ECO:0000313" key="1">
    <source>
        <dbReference type="EMBL" id="BDV34945.1"/>
    </source>
</evidence>
<dbReference type="EMBL" id="AP027142">
    <property type="protein sequence ID" value="BDV34945.1"/>
    <property type="molecule type" value="Genomic_DNA"/>
</dbReference>
<protein>
    <recommendedName>
        <fullName evidence="3">DRBM domain-containing protein</fullName>
    </recommendedName>
</protein>
<keyword evidence="2" id="KW-1185">Reference proteome</keyword>
<reference evidence="1 2" key="1">
    <citation type="journal article" date="2023" name="Int. J. Syst. Evol. Microbiol.">
        <title>Methylocystis iwaonis sp. nov., a type II methane-oxidizing bacterium from surface soil of a rice paddy field in Japan, and emended description of the genus Methylocystis (ex Whittenbury et al. 1970) Bowman et al. 1993.</title>
        <authorList>
            <person name="Kaise H."/>
            <person name="Sawadogo J.B."/>
            <person name="Alam M.S."/>
            <person name="Ueno C."/>
            <person name="Dianou D."/>
            <person name="Shinjo R."/>
            <person name="Asakawa S."/>
        </authorList>
    </citation>
    <scope>NUCLEOTIDE SEQUENCE [LARGE SCALE GENOMIC DNA]</scope>
    <source>
        <strain evidence="1 2">SS37A-Re</strain>
    </source>
</reference>